<dbReference type="RefSeq" id="WP_089375256.1">
    <property type="nucleotide sequence ID" value="NZ_FZOA01000004.1"/>
</dbReference>
<organism evidence="3 4">
    <name type="scientific">Methylobacillus rhizosphaerae</name>
    <dbReference type="NCBI Taxonomy" id="551994"/>
    <lineage>
        <taxon>Bacteria</taxon>
        <taxon>Pseudomonadati</taxon>
        <taxon>Pseudomonadota</taxon>
        <taxon>Betaproteobacteria</taxon>
        <taxon>Nitrosomonadales</taxon>
        <taxon>Methylophilaceae</taxon>
        <taxon>Methylobacillus</taxon>
    </lineage>
</organism>
<accession>A0A238Z8W7</accession>
<keyword evidence="2" id="KW-0732">Signal</keyword>
<feature type="region of interest" description="Disordered" evidence="1">
    <location>
        <begin position="42"/>
        <end position="77"/>
    </location>
</feature>
<dbReference type="PROSITE" id="PS51257">
    <property type="entry name" value="PROKAR_LIPOPROTEIN"/>
    <property type="match status" value="1"/>
</dbReference>
<reference evidence="4" key="1">
    <citation type="submission" date="2017-06" db="EMBL/GenBank/DDBJ databases">
        <authorList>
            <person name="Varghese N."/>
            <person name="Submissions S."/>
        </authorList>
    </citation>
    <scope>NUCLEOTIDE SEQUENCE [LARGE SCALE GENOMIC DNA]</scope>
    <source>
        <strain evidence="4">Ca-68</strain>
    </source>
</reference>
<evidence type="ECO:0000313" key="3">
    <source>
        <dbReference type="EMBL" id="SNR79747.1"/>
    </source>
</evidence>
<sequence>MKLLSTSVLAIFLASLMLGGCSSKDQENAEATAKEAVEYTKEHAEHAAQQVEEAAEDAKEAAEDAISKARAAAAEQQ</sequence>
<protein>
    <recommendedName>
        <fullName evidence="5">Lipoprotein</fullName>
    </recommendedName>
</protein>
<proteinExistence type="predicted"/>
<evidence type="ECO:0008006" key="5">
    <source>
        <dbReference type="Google" id="ProtNLM"/>
    </source>
</evidence>
<feature type="signal peptide" evidence="2">
    <location>
        <begin position="1"/>
        <end position="19"/>
    </location>
</feature>
<dbReference type="AlphaFoldDB" id="A0A238Z8W7"/>
<dbReference type="Proteomes" id="UP000198305">
    <property type="component" value="Unassembled WGS sequence"/>
</dbReference>
<evidence type="ECO:0000256" key="2">
    <source>
        <dbReference type="SAM" id="SignalP"/>
    </source>
</evidence>
<gene>
    <name evidence="3" type="ORF">SAMN05192560_1134</name>
</gene>
<name>A0A238Z8W7_9PROT</name>
<dbReference type="EMBL" id="FZOA01000004">
    <property type="protein sequence ID" value="SNR79747.1"/>
    <property type="molecule type" value="Genomic_DNA"/>
</dbReference>
<feature type="chain" id="PRO_5012828123" description="Lipoprotein" evidence="2">
    <location>
        <begin position="20"/>
        <end position="77"/>
    </location>
</feature>
<keyword evidence="4" id="KW-1185">Reference proteome</keyword>
<evidence type="ECO:0000313" key="4">
    <source>
        <dbReference type="Proteomes" id="UP000198305"/>
    </source>
</evidence>
<feature type="compositionally biased region" description="Basic and acidic residues" evidence="1">
    <location>
        <begin position="56"/>
        <end position="67"/>
    </location>
</feature>
<evidence type="ECO:0000256" key="1">
    <source>
        <dbReference type="SAM" id="MobiDB-lite"/>
    </source>
</evidence>